<dbReference type="SUPFAM" id="SSF52047">
    <property type="entry name" value="RNI-like"/>
    <property type="match status" value="1"/>
</dbReference>
<dbReference type="AlphaFoldDB" id="A0A1S4BXV3"/>
<evidence type="ECO:0000313" key="3">
    <source>
        <dbReference type="RefSeq" id="XP_016493732.1"/>
    </source>
</evidence>
<dbReference type="Pfam" id="PF24758">
    <property type="entry name" value="LRR_At5g56370"/>
    <property type="match status" value="1"/>
</dbReference>
<dbReference type="RefSeq" id="XP_016493732.1">
    <property type="nucleotide sequence ID" value="XM_016638246.2"/>
</dbReference>
<organism evidence="2 3">
    <name type="scientific">Nicotiana tabacum</name>
    <name type="common">Common tobacco</name>
    <dbReference type="NCBI Taxonomy" id="4097"/>
    <lineage>
        <taxon>Eukaryota</taxon>
        <taxon>Viridiplantae</taxon>
        <taxon>Streptophyta</taxon>
        <taxon>Embryophyta</taxon>
        <taxon>Tracheophyta</taxon>
        <taxon>Spermatophyta</taxon>
        <taxon>Magnoliopsida</taxon>
        <taxon>eudicotyledons</taxon>
        <taxon>Gunneridae</taxon>
        <taxon>Pentapetalae</taxon>
        <taxon>asterids</taxon>
        <taxon>lamiids</taxon>
        <taxon>Solanales</taxon>
        <taxon>Solanaceae</taxon>
        <taxon>Nicotianoideae</taxon>
        <taxon>Nicotianeae</taxon>
        <taxon>Nicotiana</taxon>
    </lineage>
</organism>
<evidence type="ECO:0000313" key="2">
    <source>
        <dbReference type="Proteomes" id="UP000790787"/>
    </source>
</evidence>
<name>A0A1S4BXV3_TOBAC</name>
<dbReference type="PaxDb" id="4097-A0A1S4BXV3"/>
<dbReference type="PANTHER" id="PTHR32212:SF234">
    <property type="entry name" value="F-BOX_LRR-REPEAT PROTEIN 13-LIKE"/>
    <property type="match status" value="1"/>
</dbReference>
<dbReference type="GeneID" id="107813039"/>
<proteinExistence type="predicted"/>
<dbReference type="KEGG" id="nta:107813039"/>
<dbReference type="SUPFAM" id="SSF81383">
    <property type="entry name" value="F-box domain"/>
    <property type="match status" value="1"/>
</dbReference>
<dbReference type="OMA" id="DICHILP"/>
<dbReference type="InterPro" id="IPR055411">
    <property type="entry name" value="LRR_FXL15/At3g58940/PEG3-like"/>
</dbReference>
<dbReference type="Gene3D" id="3.80.10.10">
    <property type="entry name" value="Ribonuclease Inhibitor"/>
    <property type="match status" value="1"/>
</dbReference>
<dbReference type="InterPro" id="IPR053781">
    <property type="entry name" value="F-box_AtFBL13-like"/>
</dbReference>
<keyword evidence="2" id="KW-1185">Reference proteome</keyword>
<dbReference type="Proteomes" id="UP000790787">
    <property type="component" value="Chromosome 22"/>
</dbReference>
<gene>
    <name evidence="3" type="primary">LOC107813039</name>
</gene>
<reference evidence="3" key="2">
    <citation type="submission" date="2025-08" db="UniProtKB">
        <authorList>
            <consortium name="RefSeq"/>
        </authorList>
    </citation>
    <scope>IDENTIFICATION</scope>
    <source>
        <tissue evidence="3">Leaf</tissue>
    </source>
</reference>
<dbReference type="RefSeq" id="XP_016493732.1">
    <property type="nucleotide sequence ID" value="XM_016638246.1"/>
</dbReference>
<accession>A0A1S4BXV3</accession>
<dbReference type="InterPro" id="IPR001810">
    <property type="entry name" value="F-box_dom"/>
</dbReference>
<dbReference type="InterPro" id="IPR036047">
    <property type="entry name" value="F-box-like_dom_sf"/>
</dbReference>
<dbReference type="CDD" id="cd22160">
    <property type="entry name" value="F-box_AtFBL13-like"/>
    <property type="match status" value="1"/>
</dbReference>
<dbReference type="Pfam" id="PF00646">
    <property type="entry name" value="F-box"/>
    <property type="match status" value="1"/>
</dbReference>
<dbReference type="PROSITE" id="PS50181">
    <property type="entry name" value="FBOX"/>
    <property type="match status" value="1"/>
</dbReference>
<dbReference type="STRING" id="4097.A0A1S4BXV3"/>
<dbReference type="InterPro" id="IPR032675">
    <property type="entry name" value="LRR_dom_sf"/>
</dbReference>
<feature type="domain" description="F-box" evidence="1">
    <location>
        <begin position="1"/>
        <end position="49"/>
    </location>
</feature>
<protein>
    <submittedName>
        <fullName evidence="3">F-box/FBD/LRR-repeat protein At5g53840-like</fullName>
    </submittedName>
</protein>
<evidence type="ECO:0000259" key="1">
    <source>
        <dbReference type="PROSITE" id="PS50181"/>
    </source>
</evidence>
<reference evidence="2" key="1">
    <citation type="journal article" date="2014" name="Nat. Commun.">
        <title>The tobacco genome sequence and its comparison with those of tomato and potato.</title>
        <authorList>
            <person name="Sierro N."/>
            <person name="Battey J.N."/>
            <person name="Ouadi S."/>
            <person name="Bakaher N."/>
            <person name="Bovet L."/>
            <person name="Willig A."/>
            <person name="Goepfert S."/>
            <person name="Peitsch M.C."/>
            <person name="Ivanov N.V."/>
        </authorList>
    </citation>
    <scope>NUCLEOTIDE SEQUENCE [LARGE SCALE GENOMIC DNA]</scope>
</reference>
<sequence length="425" mass="48326">MDRISGLPDGIMIAILCFLDTKTAVRTSVLSKRWKLVWTSLPVLDFKNVASYSGFPNSQMKFIFFVRHVLARRCNSQLVKLRLSVYDMVYSSFSKECMTYAADHRVKNLIISAFTTNNPVFIPTCLLSSQFLEVLELNCAIRNSIALPKSWTFANLKYLKLKNFVFSDDNFDDGKIFSGCPKLESVILCKCAIRGKGKLKELEMKCLELKNLEILYWRSPLSCYEIHRINVIAPKLSSFVFKGHVAKVCFKEDLGCLDRVCIDLRYPKWNSAEDRKRWTGECFMTMLGQFCSARFLSLSIDTIEALSAISGIREYVTFGNLRHIKFITEDRSSSVTMPINAVADILKRTADGYLVFNASEDNKLSTRGESSHSDGRKVKKDSNIIDVPIHLMSYLLEIAPRAESLTVEFTKESFECVGVRSHGEE</sequence>
<dbReference type="OrthoDB" id="1848700at2759"/>
<dbReference type="PANTHER" id="PTHR32212">
    <property type="entry name" value="CYCLIN-LIKE F-BOX"/>
    <property type="match status" value="1"/>
</dbReference>